<dbReference type="PANTHER" id="PTHR45735">
    <property type="entry name" value="CLEAVAGE STIMULATION FACTOR SUBUNIT 2"/>
    <property type="match status" value="1"/>
</dbReference>
<feature type="compositionally biased region" description="Polar residues" evidence="2">
    <location>
        <begin position="404"/>
        <end position="418"/>
    </location>
</feature>
<protein>
    <submittedName>
        <fullName evidence="5">RRM domain-containing protein</fullName>
    </submittedName>
</protein>
<keyword evidence="4" id="KW-1185">Reference proteome</keyword>
<dbReference type="Proteomes" id="UP000095280">
    <property type="component" value="Unplaced"/>
</dbReference>
<dbReference type="SMART" id="SM00360">
    <property type="entry name" value="RRM"/>
    <property type="match status" value="1"/>
</dbReference>
<dbReference type="Gene3D" id="3.30.70.330">
    <property type="match status" value="1"/>
</dbReference>
<feature type="region of interest" description="Disordered" evidence="2">
    <location>
        <begin position="395"/>
        <end position="434"/>
    </location>
</feature>
<evidence type="ECO:0000313" key="5">
    <source>
        <dbReference type="WBParaSite" id="snap_masked-unitig_28457-processed-gene-0.0-mRNA-1"/>
    </source>
</evidence>
<accession>A0A1I8JMY2</accession>
<dbReference type="GO" id="GO:0003729">
    <property type="term" value="F:mRNA binding"/>
    <property type="evidence" value="ECO:0007669"/>
    <property type="project" value="TreeGrafter"/>
</dbReference>
<dbReference type="PROSITE" id="PS00092">
    <property type="entry name" value="N6_MTASE"/>
    <property type="match status" value="1"/>
</dbReference>
<dbReference type="GO" id="GO:0005847">
    <property type="term" value="C:mRNA cleavage and polyadenylation specificity factor complex"/>
    <property type="evidence" value="ECO:0007669"/>
    <property type="project" value="TreeGrafter"/>
</dbReference>
<dbReference type="GO" id="GO:0008168">
    <property type="term" value="F:methyltransferase activity"/>
    <property type="evidence" value="ECO:0007669"/>
    <property type="project" value="InterPro"/>
</dbReference>
<name>A0A1I8JMY2_9PLAT</name>
<dbReference type="PANTHER" id="PTHR45735:SF2">
    <property type="entry name" value="CLEAVAGE STIMULATION FACTOR SUBUNIT 2"/>
    <property type="match status" value="1"/>
</dbReference>
<dbReference type="AlphaFoldDB" id="A0A1I8JMY2"/>
<dbReference type="GO" id="GO:0032259">
    <property type="term" value="P:methylation"/>
    <property type="evidence" value="ECO:0007669"/>
    <property type="project" value="InterPro"/>
</dbReference>
<sequence length="587" mass="63439">MRSRDRRPALQVASIQQCGLDAAEEAAPPARLHVPHARPGVARRRRSNSPAPLLLLLHQAAWRLLGQVRRGLRLVSAELLPLGRSPRHAAPAARLLPELRPAGTRSSELAACAPPTRLLPRLPKRRLLAPTVFLRPLTHPAVLASTSSPRPAWPYLPPPGAPPPLPAASSWRRLPACLRGCRYAIGGGAAAASCLTPTCGWPNSSPTVWPSTCSTPRFLRPGGRDRFVSWLAAKRGSDSVCLIVADPPFGGLLTPLMDCLQHLADLAAAAGHCEICLTLVPCPFTATESATPPRIPDSVFTAVAAPYYLGKRWLRPPAQPARLPAELRPITPSCAAPRSLRPHLFSKRARVRLPPPPGTSWCSVCARHSVPLESALCSLRHVRHAAPAWPMAATASAATDASRPTGQQQTNASFSSKPRLQAKPRPARARGPGRTARSIFVGEHPYEASEDRLKEMFEQAGPSFGFRLVYDRETGKPKGYGFCEYKDLPTAQAALAASAEYRVLRQAAAHRPGAGEQNQQQQQQQQDGQGHGPGSPARLWTSPYGEGEKAVDTQETSAPEEIRPGRLQPVPRADVRAECRQMKQCIQ</sequence>
<dbReference type="WBParaSite" id="snap_masked-unitig_28457-processed-gene-0.0-mRNA-1">
    <property type="protein sequence ID" value="snap_masked-unitig_28457-processed-gene-0.0-mRNA-1"/>
    <property type="gene ID" value="snap_masked-unitig_28457-processed-gene-0.0"/>
</dbReference>
<evidence type="ECO:0000256" key="2">
    <source>
        <dbReference type="SAM" id="MobiDB-lite"/>
    </source>
</evidence>
<feature type="region of interest" description="Disordered" evidence="2">
    <location>
        <begin position="508"/>
        <end position="573"/>
    </location>
</feature>
<dbReference type="PROSITE" id="PS50102">
    <property type="entry name" value="RRM"/>
    <property type="match status" value="1"/>
</dbReference>
<evidence type="ECO:0000313" key="4">
    <source>
        <dbReference type="Proteomes" id="UP000095280"/>
    </source>
</evidence>
<dbReference type="InterPro" id="IPR035979">
    <property type="entry name" value="RBD_domain_sf"/>
</dbReference>
<organism evidence="4 5">
    <name type="scientific">Macrostomum lignano</name>
    <dbReference type="NCBI Taxonomy" id="282301"/>
    <lineage>
        <taxon>Eukaryota</taxon>
        <taxon>Metazoa</taxon>
        <taxon>Spiralia</taxon>
        <taxon>Lophotrochozoa</taxon>
        <taxon>Platyhelminthes</taxon>
        <taxon>Rhabditophora</taxon>
        <taxon>Macrostomorpha</taxon>
        <taxon>Macrostomida</taxon>
        <taxon>Macrostomidae</taxon>
        <taxon>Macrostomum</taxon>
    </lineage>
</organism>
<evidence type="ECO:0000259" key="3">
    <source>
        <dbReference type="PROSITE" id="PS50102"/>
    </source>
</evidence>
<feature type="domain" description="RRM" evidence="3">
    <location>
        <begin position="437"/>
        <end position="511"/>
    </location>
</feature>
<proteinExistence type="predicted"/>
<dbReference type="InterPro" id="IPR012677">
    <property type="entry name" value="Nucleotide-bd_a/b_plait_sf"/>
</dbReference>
<dbReference type="SUPFAM" id="SSF54928">
    <property type="entry name" value="RNA-binding domain, RBD"/>
    <property type="match status" value="1"/>
</dbReference>
<keyword evidence="1" id="KW-0694">RNA-binding</keyword>
<dbReference type="InterPro" id="IPR000504">
    <property type="entry name" value="RRM_dom"/>
</dbReference>
<reference evidence="5" key="1">
    <citation type="submission" date="2016-11" db="UniProtKB">
        <authorList>
            <consortium name="WormBaseParasite"/>
        </authorList>
    </citation>
    <scope>IDENTIFICATION</scope>
</reference>
<feature type="compositionally biased region" description="Low complexity" evidence="2">
    <location>
        <begin position="514"/>
        <end position="528"/>
    </location>
</feature>
<evidence type="ECO:0000256" key="1">
    <source>
        <dbReference type="PROSITE-ProRule" id="PRU00176"/>
    </source>
</evidence>
<dbReference type="InterPro" id="IPR002052">
    <property type="entry name" value="DNA_methylase_N6_adenine_CS"/>
</dbReference>
<dbReference type="Pfam" id="PF00076">
    <property type="entry name" value="RRM_1"/>
    <property type="match status" value="1"/>
</dbReference>